<protein>
    <submittedName>
        <fullName evidence="2">PadR family transcriptional regulator</fullName>
    </submittedName>
</protein>
<reference evidence="2" key="3">
    <citation type="submission" date="2023-12" db="EMBL/GenBank/DDBJ databases">
        <authorList>
            <person name="Sun Q."/>
            <person name="Inoue M."/>
        </authorList>
    </citation>
    <scope>NUCLEOTIDE SEQUENCE</scope>
    <source>
        <strain evidence="2">JCM 12289</strain>
    </source>
</reference>
<dbReference type="SUPFAM" id="SSF46785">
    <property type="entry name" value="Winged helix' DNA-binding domain"/>
    <property type="match status" value="1"/>
</dbReference>
<keyword evidence="3" id="KW-0614">Plasmid</keyword>
<dbReference type="Proteomes" id="UP000830542">
    <property type="component" value="Plasmid unnamed3"/>
</dbReference>
<dbReference type="InterPro" id="IPR036388">
    <property type="entry name" value="WH-like_DNA-bd_sf"/>
</dbReference>
<evidence type="ECO:0000313" key="3">
    <source>
        <dbReference type="EMBL" id="UOO97171.1"/>
    </source>
</evidence>
<reference evidence="3" key="2">
    <citation type="submission" date="2022-04" db="EMBL/GenBank/DDBJ databases">
        <title>Sequencing and genomic assembly of Halococcus dombrowskii.</title>
        <authorList>
            <person name="Lim S.W."/>
            <person name="MacLea K.S."/>
        </authorList>
    </citation>
    <scope>NUCLEOTIDE SEQUENCE</scope>
    <source>
        <strain evidence="3">H4</strain>
        <plasmid evidence="3">unnamed3</plasmid>
    </source>
</reference>
<geneLocation type="plasmid" evidence="3 4">
    <name>unnamed3</name>
</geneLocation>
<dbReference type="KEGG" id="hdo:MUK72_18055"/>
<evidence type="ECO:0000313" key="4">
    <source>
        <dbReference type="Proteomes" id="UP000830542"/>
    </source>
</evidence>
<name>A0AAV3SG29_HALDO</name>
<evidence type="ECO:0000313" key="2">
    <source>
        <dbReference type="EMBL" id="GAA0460305.1"/>
    </source>
</evidence>
<dbReference type="Proteomes" id="UP001500962">
    <property type="component" value="Unassembled WGS sequence"/>
</dbReference>
<evidence type="ECO:0000259" key="1">
    <source>
        <dbReference type="Pfam" id="PF03551"/>
    </source>
</evidence>
<dbReference type="InterPro" id="IPR036390">
    <property type="entry name" value="WH_DNA-bd_sf"/>
</dbReference>
<dbReference type="RefSeq" id="WP_244706578.1">
    <property type="nucleotide sequence ID" value="NZ_BAAADN010000024.1"/>
</dbReference>
<organism evidence="2 5">
    <name type="scientific">Halococcus dombrowskii</name>
    <dbReference type="NCBI Taxonomy" id="179637"/>
    <lineage>
        <taxon>Archaea</taxon>
        <taxon>Methanobacteriati</taxon>
        <taxon>Methanobacteriota</taxon>
        <taxon>Stenosarchaea group</taxon>
        <taxon>Halobacteria</taxon>
        <taxon>Halobacteriales</taxon>
        <taxon>Halococcaceae</taxon>
        <taxon>Halococcus</taxon>
    </lineage>
</organism>
<sequence>MYDLTGFQRDLLYVAANKDEPNGLELRDELENYYGSQIHHGQLYSNLDTLVEKGLIEKGQLNRRANYYQVTQRGHREIEARREWEDQYVSPEI</sequence>
<proteinExistence type="predicted"/>
<keyword evidence="4" id="KW-1185">Reference proteome</keyword>
<dbReference type="Pfam" id="PF03551">
    <property type="entry name" value="PadR"/>
    <property type="match status" value="1"/>
</dbReference>
<gene>
    <name evidence="2" type="ORF">GCM10008985_15950</name>
    <name evidence="3" type="ORF">MUK72_18055</name>
</gene>
<dbReference type="GeneID" id="71763793"/>
<accession>A0AAV3SG29</accession>
<dbReference type="Gene3D" id="1.10.10.10">
    <property type="entry name" value="Winged helix-like DNA-binding domain superfamily/Winged helix DNA-binding domain"/>
    <property type="match status" value="1"/>
</dbReference>
<reference evidence="2" key="1">
    <citation type="journal article" date="2014" name="Int. J. Syst. Evol. Microbiol.">
        <title>Complete genome sequence of Corynebacterium casei LMG S-19264T (=DSM 44701T), isolated from a smear-ripened cheese.</title>
        <authorList>
            <consortium name="US DOE Joint Genome Institute (JGI-PGF)"/>
            <person name="Walter F."/>
            <person name="Albersmeier A."/>
            <person name="Kalinowski J."/>
            <person name="Ruckert C."/>
        </authorList>
    </citation>
    <scope>NUCLEOTIDE SEQUENCE</scope>
    <source>
        <strain evidence="2">JCM 12289</strain>
    </source>
</reference>
<evidence type="ECO:0000313" key="5">
    <source>
        <dbReference type="Proteomes" id="UP001500962"/>
    </source>
</evidence>
<dbReference type="EMBL" id="CP095008">
    <property type="protein sequence ID" value="UOO97171.1"/>
    <property type="molecule type" value="Genomic_DNA"/>
</dbReference>
<dbReference type="EMBL" id="BAAADN010000024">
    <property type="protein sequence ID" value="GAA0460305.1"/>
    <property type="molecule type" value="Genomic_DNA"/>
</dbReference>
<dbReference type="AlphaFoldDB" id="A0AAV3SG29"/>
<dbReference type="InterPro" id="IPR005149">
    <property type="entry name" value="Tscrpt_reg_PadR_N"/>
</dbReference>
<feature type="domain" description="Transcription regulator PadR N-terminal" evidence="1">
    <location>
        <begin position="12"/>
        <end position="79"/>
    </location>
</feature>